<keyword evidence="9" id="KW-1185">Reference proteome</keyword>
<dbReference type="RefSeq" id="XP_033532104.1">
    <property type="nucleotide sequence ID" value="XM_033683417.1"/>
</dbReference>
<feature type="compositionally biased region" description="Basic and acidic residues" evidence="5">
    <location>
        <begin position="61"/>
        <end position="77"/>
    </location>
</feature>
<evidence type="ECO:0000313" key="10">
    <source>
        <dbReference type="RefSeq" id="XP_033532104.1"/>
    </source>
</evidence>
<evidence type="ECO:0000256" key="6">
    <source>
        <dbReference type="SAM" id="Phobius"/>
    </source>
</evidence>
<dbReference type="Pfam" id="PF07738">
    <property type="entry name" value="Sad1_UNC"/>
    <property type="match status" value="1"/>
</dbReference>
<evidence type="ECO:0000313" key="8">
    <source>
        <dbReference type="EMBL" id="KAF1810473.1"/>
    </source>
</evidence>
<keyword evidence="4 6" id="KW-0472">Membrane</keyword>
<dbReference type="Proteomes" id="UP000504638">
    <property type="component" value="Unplaced"/>
</dbReference>
<evidence type="ECO:0000256" key="2">
    <source>
        <dbReference type="ARBA" id="ARBA00022692"/>
    </source>
</evidence>
<feature type="region of interest" description="Disordered" evidence="5">
    <location>
        <begin position="54"/>
        <end position="118"/>
    </location>
</feature>
<reference evidence="10" key="3">
    <citation type="submission" date="2025-04" db="UniProtKB">
        <authorList>
            <consortium name="RefSeq"/>
        </authorList>
    </citation>
    <scope>IDENTIFICATION</scope>
    <source>
        <strain evidence="10">CBS 781.70</strain>
    </source>
</reference>
<protein>
    <recommendedName>
        <fullName evidence="7">SUN domain-containing protein</fullName>
    </recommendedName>
</protein>
<dbReference type="GeneID" id="54423987"/>
<dbReference type="OrthoDB" id="342281at2759"/>
<reference evidence="8 10" key="1">
    <citation type="submission" date="2020-01" db="EMBL/GenBank/DDBJ databases">
        <authorList>
            <consortium name="DOE Joint Genome Institute"/>
            <person name="Haridas S."/>
            <person name="Albert R."/>
            <person name="Binder M."/>
            <person name="Bloem J."/>
            <person name="Labutti K."/>
            <person name="Salamov A."/>
            <person name="Andreopoulos B."/>
            <person name="Baker S.E."/>
            <person name="Barry K."/>
            <person name="Bills G."/>
            <person name="Bluhm B.H."/>
            <person name="Cannon C."/>
            <person name="Castanera R."/>
            <person name="Culley D.E."/>
            <person name="Daum C."/>
            <person name="Ezra D."/>
            <person name="Gonzalez J.B."/>
            <person name="Henrissat B."/>
            <person name="Kuo A."/>
            <person name="Liang C."/>
            <person name="Lipzen A."/>
            <person name="Lutzoni F."/>
            <person name="Magnuson J."/>
            <person name="Mondo S."/>
            <person name="Nolan M."/>
            <person name="Ohm R."/>
            <person name="Pangilinan J."/>
            <person name="Park H.-J."/>
            <person name="Ramirez L."/>
            <person name="Alfaro M."/>
            <person name="Sun H."/>
            <person name="Tritt A."/>
            <person name="Yoshinaga Y."/>
            <person name="Zwiers L.-H."/>
            <person name="Turgeon B.G."/>
            <person name="Goodwin S.B."/>
            <person name="Spatafora J.W."/>
            <person name="Crous P.W."/>
            <person name="Grigoriev I.V."/>
        </authorList>
    </citation>
    <scope>NUCLEOTIDE SEQUENCE</scope>
    <source>
        <strain evidence="8 10">CBS 781.70</strain>
    </source>
</reference>
<dbReference type="PANTHER" id="PTHR12911">
    <property type="entry name" value="SAD1/UNC-84-LIKE PROTEIN-RELATED"/>
    <property type="match status" value="1"/>
</dbReference>
<dbReference type="GO" id="GO:0034993">
    <property type="term" value="C:meiotic nuclear membrane microtubule tethering complex"/>
    <property type="evidence" value="ECO:0007669"/>
    <property type="project" value="TreeGrafter"/>
</dbReference>
<evidence type="ECO:0000256" key="5">
    <source>
        <dbReference type="SAM" id="MobiDB-lite"/>
    </source>
</evidence>
<reference evidence="10" key="2">
    <citation type="submission" date="2020-04" db="EMBL/GenBank/DDBJ databases">
        <authorList>
            <consortium name="NCBI Genome Project"/>
        </authorList>
    </citation>
    <scope>NUCLEOTIDE SEQUENCE</scope>
    <source>
        <strain evidence="10">CBS 781.70</strain>
    </source>
</reference>
<evidence type="ECO:0000256" key="3">
    <source>
        <dbReference type="ARBA" id="ARBA00022989"/>
    </source>
</evidence>
<dbReference type="Gene3D" id="2.60.120.260">
    <property type="entry name" value="Galactose-binding domain-like"/>
    <property type="match status" value="1"/>
</dbReference>
<feature type="transmembrane region" description="Helical" evidence="6">
    <location>
        <begin position="160"/>
        <end position="180"/>
    </location>
</feature>
<evidence type="ECO:0000259" key="7">
    <source>
        <dbReference type="PROSITE" id="PS51469"/>
    </source>
</evidence>
<accession>A0A6G1FXG0</accession>
<dbReference type="GO" id="GO:0043495">
    <property type="term" value="F:protein-membrane adaptor activity"/>
    <property type="evidence" value="ECO:0007669"/>
    <property type="project" value="TreeGrafter"/>
</dbReference>
<name>A0A6G1FXG0_9PEZI</name>
<sequence>MRQITLNIPTSANLAVITILPLETPLHFHLRLILFRVSLSATFTTGMSARPVTRSAARASIRRERTPEDQLQDELRDGLLGSQGMNSLRDRAQARPSQDETPRMETPRMETPLDPAVEEPSSSFLWRSFQTVEQPLGRNLWAAVDAIERRASRQRWISRLYAVVPVIISMLVFLVFVHSLPPPSSIASSLPSPSLPSGLFSFSLWVPFKLGGSPSQDRNRQNGLPDPTRRRLDELQARVDNIEQHNGHLDVASKKVDFLSLNLGARVDDELSSQTQARPGPPIRPSFRTLLFGPPHIRANAPASALFYWFEQGDCWCSSLDMHPEPMAQLAISPIVPFYASSVTIEHVPRSGSLDPTSAPKDLEFWIRVPDQHKWSELTRAHAALVASAPIDHKCSSVAPEGNDAKDSEFVCVGRARYNVMAEQYVQHFQLPLAEEIRRLKIETSKVVIRATSNWGQKWTCMYRVRMHGQPMEGLPMGRYPMPMV</sequence>
<feature type="compositionally biased region" description="Basic and acidic residues" evidence="5">
    <location>
        <begin position="88"/>
        <end position="108"/>
    </location>
</feature>
<organism evidence="8">
    <name type="scientific">Eremomyces bilateralis CBS 781.70</name>
    <dbReference type="NCBI Taxonomy" id="1392243"/>
    <lineage>
        <taxon>Eukaryota</taxon>
        <taxon>Fungi</taxon>
        <taxon>Dikarya</taxon>
        <taxon>Ascomycota</taxon>
        <taxon>Pezizomycotina</taxon>
        <taxon>Dothideomycetes</taxon>
        <taxon>Dothideomycetes incertae sedis</taxon>
        <taxon>Eremomycetales</taxon>
        <taxon>Eremomycetaceae</taxon>
        <taxon>Eremomyces</taxon>
    </lineage>
</organism>
<dbReference type="PROSITE" id="PS51469">
    <property type="entry name" value="SUN"/>
    <property type="match status" value="1"/>
</dbReference>
<proteinExistence type="predicted"/>
<dbReference type="AlphaFoldDB" id="A0A6G1FXG0"/>
<keyword evidence="3 6" id="KW-1133">Transmembrane helix</keyword>
<evidence type="ECO:0000256" key="4">
    <source>
        <dbReference type="ARBA" id="ARBA00023136"/>
    </source>
</evidence>
<feature type="domain" description="SUN" evidence="7">
    <location>
        <begin position="264"/>
        <end position="472"/>
    </location>
</feature>
<evidence type="ECO:0000313" key="9">
    <source>
        <dbReference type="Proteomes" id="UP000504638"/>
    </source>
</evidence>
<comment type="subcellular location">
    <subcellularLocation>
        <location evidence="1">Membrane</location>
    </subcellularLocation>
</comment>
<dbReference type="PANTHER" id="PTHR12911:SF8">
    <property type="entry name" value="KLAROID PROTEIN-RELATED"/>
    <property type="match status" value="1"/>
</dbReference>
<dbReference type="EMBL" id="ML975166">
    <property type="protein sequence ID" value="KAF1810473.1"/>
    <property type="molecule type" value="Genomic_DNA"/>
</dbReference>
<keyword evidence="2 6" id="KW-0812">Transmembrane</keyword>
<evidence type="ECO:0000256" key="1">
    <source>
        <dbReference type="ARBA" id="ARBA00004370"/>
    </source>
</evidence>
<gene>
    <name evidence="8 10" type="ORF">P152DRAFT_99482</name>
</gene>
<dbReference type="InterPro" id="IPR045119">
    <property type="entry name" value="SUN1-5"/>
</dbReference>
<dbReference type="InterPro" id="IPR012919">
    <property type="entry name" value="SUN_dom"/>
</dbReference>